<dbReference type="Pfam" id="PF04389">
    <property type="entry name" value="Peptidase_M28"/>
    <property type="match status" value="1"/>
</dbReference>
<accession>A0ABY5AV49</accession>
<reference evidence="2" key="1">
    <citation type="submission" date="2022-06" db="EMBL/GenBank/DDBJ databases">
        <title>Genome sequence of Phormidium yuhuli AB48 isolated from an industrial photobioreactor environment.</title>
        <authorList>
            <person name="Qiu Y."/>
            <person name="Noonan A.J.C."/>
            <person name="Dofher K."/>
            <person name="Koch M."/>
            <person name="Kieft B."/>
            <person name="Lin X."/>
            <person name="Ziels R.M."/>
            <person name="Hallam S.J."/>
        </authorList>
    </citation>
    <scope>NUCLEOTIDE SEQUENCE</scope>
    <source>
        <strain evidence="2">AB48</strain>
    </source>
</reference>
<dbReference type="PANTHER" id="PTHR12147:SF26">
    <property type="entry name" value="PEPTIDASE M28 DOMAIN-CONTAINING PROTEIN"/>
    <property type="match status" value="1"/>
</dbReference>
<dbReference type="RefSeq" id="WP_252665306.1">
    <property type="nucleotide sequence ID" value="NZ_CP098611.1"/>
</dbReference>
<keyword evidence="3" id="KW-1185">Reference proteome</keyword>
<organism evidence="2 3">
    <name type="scientific">Phormidium yuhuli AB48</name>
    <dbReference type="NCBI Taxonomy" id="2940671"/>
    <lineage>
        <taxon>Bacteria</taxon>
        <taxon>Bacillati</taxon>
        <taxon>Cyanobacteriota</taxon>
        <taxon>Cyanophyceae</taxon>
        <taxon>Oscillatoriophycideae</taxon>
        <taxon>Oscillatoriales</taxon>
        <taxon>Oscillatoriaceae</taxon>
        <taxon>Phormidium</taxon>
        <taxon>Phormidium yuhuli</taxon>
    </lineage>
</organism>
<name>A0ABY5AV49_9CYAN</name>
<dbReference type="PANTHER" id="PTHR12147">
    <property type="entry name" value="METALLOPEPTIDASE M28 FAMILY MEMBER"/>
    <property type="match status" value="1"/>
</dbReference>
<dbReference type="SUPFAM" id="SSF53187">
    <property type="entry name" value="Zn-dependent exopeptidases"/>
    <property type="match status" value="1"/>
</dbReference>
<evidence type="ECO:0000259" key="1">
    <source>
        <dbReference type="Pfam" id="PF04389"/>
    </source>
</evidence>
<gene>
    <name evidence="2" type="ORF">NEA10_06625</name>
</gene>
<feature type="domain" description="Peptidase M28" evidence="1">
    <location>
        <begin position="79"/>
        <end position="301"/>
    </location>
</feature>
<evidence type="ECO:0000313" key="3">
    <source>
        <dbReference type="Proteomes" id="UP001056708"/>
    </source>
</evidence>
<dbReference type="InterPro" id="IPR007484">
    <property type="entry name" value="Peptidase_M28"/>
</dbReference>
<sequence length="310" mass="34201">MPGQSYRGELPPLTLSQQTLAQQLRVDVERIAIAPHHYLAYSELVAIADYLEDQLTDVAQQRGEVERQDYPISGQTFSNVILELPGQQQAEEIIVIGAHYDSVDAPGGVPGANDNGSGVAAVLALARHFAEHLQSRTLRFVAFTNEEPPFFQTENMGSLVYARRCRERGEKVVGMLSLETMGYFDDAPGSQTYPLGLLDQIYPIQGNFISFVGNLDSAKFVRQVVRHFRQSISFPSEGAILPGAVPGAGWSDHWAFWQQGYPALMVTDTAPFRYPYYHTPDDTVDKVDFDRLARVVEGLASVIGHLGAGD</sequence>
<evidence type="ECO:0000313" key="2">
    <source>
        <dbReference type="EMBL" id="USR93120.1"/>
    </source>
</evidence>
<protein>
    <submittedName>
        <fullName evidence="2">M20/M25/M40 family metallo-hydrolase</fullName>
    </submittedName>
</protein>
<dbReference type="Proteomes" id="UP001056708">
    <property type="component" value="Chromosome"/>
</dbReference>
<dbReference type="InterPro" id="IPR045175">
    <property type="entry name" value="M28_fam"/>
</dbReference>
<dbReference type="Gene3D" id="3.40.630.10">
    <property type="entry name" value="Zn peptidases"/>
    <property type="match status" value="1"/>
</dbReference>
<proteinExistence type="predicted"/>
<dbReference type="EMBL" id="CP098611">
    <property type="protein sequence ID" value="USR93120.1"/>
    <property type="molecule type" value="Genomic_DNA"/>
</dbReference>